<dbReference type="InterPro" id="IPR050173">
    <property type="entry name" value="ABC_transporter_C-like"/>
</dbReference>
<dbReference type="CDD" id="cd18579">
    <property type="entry name" value="ABC_6TM_ABCC_D1"/>
    <property type="match status" value="1"/>
</dbReference>
<dbReference type="AlphaFoldDB" id="A0A2N9E477"/>
<keyword evidence="5 11" id="KW-0812">Transmembrane</keyword>
<accession>A0A2N9E477</accession>
<dbReference type="SMART" id="SM00382">
    <property type="entry name" value="AAA"/>
    <property type="match status" value="2"/>
</dbReference>
<dbReference type="PROSITE" id="PS00211">
    <property type="entry name" value="ABC_TRANSPORTER_1"/>
    <property type="match status" value="1"/>
</dbReference>
<evidence type="ECO:0000256" key="7">
    <source>
        <dbReference type="ARBA" id="ARBA00022840"/>
    </source>
</evidence>
<organism evidence="14">
    <name type="scientific">Fagus sylvatica</name>
    <name type="common">Beechnut</name>
    <dbReference type="NCBI Taxonomy" id="28930"/>
    <lineage>
        <taxon>Eukaryota</taxon>
        <taxon>Viridiplantae</taxon>
        <taxon>Streptophyta</taxon>
        <taxon>Embryophyta</taxon>
        <taxon>Tracheophyta</taxon>
        <taxon>Spermatophyta</taxon>
        <taxon>Magnoliopsida</taxon>
        <taxon>eudicotyledons</taxon>
        <taxon>Gunneridae</taxon>
        <taxon>Pentapetalae</taxon>
        <taxon>rosids</taxon>
        <taxon>fabids</taxon>
        <taxon>Fagales</taxon>
        <taxon>Fagaceae</taxon>
        <taxon>Fagus</taxon>
    </lineage>
</organism>
<dbReference type="InterPro" id="IPR011527">
    <property type="entry name" value="ABC1_TM_dom"/>
</dbReference>
<evidence type="ECO:0000256" key="5">
    <source>
        <dbReference type="ARBA" id="ARBA00022692"/>
    </source>
</evidence>
<comment type="catalytic activity">
    <reaction evidence="10">
        <text>ATP + H2O + xenobioticSide 1 = ADP + phosphate + xenobioticSide 2.</text>
        <dbReference type="EC" id="7.6.2.2"/>
    </reaction>
</comment>
<evidence type="ECO:0000256" key="1">
    <source>
        <dbReference type="ARBA" id="ARBA00004141"/>
    </source>
</evidence>
<dbReference type="GO" id="GO:0005524">
    <property type="term" value="F:ATP binding"/>
    <property type="evidence" value="ECO:0007669"/>
    <property type="project" value="UniProtKB-KW"/>
</dbReference>
<proteinExistence type="inferred from homology"/>
<evidence type="ECO:0000259" key="12">
    <source>
        <dbReference type="PROSITE" id="PS50893"/>
    </source>
</evidence>
<dbReference type="InterPro" id="IPR003593">
    <property type="entry name" value="AAA+_ATPase"/>
</dbReference>
<evidence type="ECO:0000256" key="8">
    <source>
        <dbReference type="ARBA" id="ARBA00022989"/>
    </source>
</evidence>
<feature type="transmembrane region" description="Helical" evidence="11">
    <location>
        <begin position="228"/>
        <end position="249"/>
    </location>
</feature>
<dbReference type="CDD" id="cd03250">
    <property type="entry name" value="ABCC_MRP_domain1"/>
    <property type="match status" value="1"/>
</dbReference>
<comment type="similarity">
    <text evidence="2">Belongs to the ABC transporter superfamily. ABCC family. Conjugate transporter (TC 3.A.1.208) subfamily.</text>
</comment>
<dbReference type="PANTHER" id="PTHR24223">
    <property type="entry name" value="ATP-BINDING CASSETTE SUB-FAMILY C"/>
    <property type="match status" value="1"/>
</dbReference>
<dbReference type="GO" id="GO:0016020">
    <property type="term" value="C:membrane"/>
    <property type="evidence" value="ECO:0007669"/>
    <property type="project" value="UniProtKB-SubCell"/>
</dbReference>
<evidence type="ECO:0000256" key="2">
    <source>
        <dbReference type="ARBA" id="ARBA00009726"/>
    </source>
</evidence>
<keyword evidence="8 11" id="KW-1133">Transmembrane helix</keyword>
<feature type="transmembrane region" description="Helical" evidence="11">
    <location>
        <begin position="455"/>
        <end position="476"/>
    </location>
</feature>
<dbReference type="FunFam" id="3.40.50.300:FF:000508">
    <property type="entry name" value="ABC transporter C family member 5"/>
    <property type="match status" value="1"/>
</dbReference>
<dbReference type="Gene3D" id="1.20.1560.10">
    <property type="entry name" value="ABC transporter type 1, transmembrane domain"/>
    <property type="match status" value="2"/>
</dbReference>
<evidence type="ECO:0000256" key="9">
    <source>
        <dbReference type="ARBA" id="ARBA00023136"/>
    </source>
</evidence>
<dbReference type="Gene3D" id="3.40.50.300">
    <property type="entry name" value="P-loop containing nucleotide triphosphate hydrolases"/>
    <property type="match status" value="2"/>
</dbReference>
<evidence type="ECO:0000256" key="3">
    <source>
        <dbReference type="ARBA" id="ARBA00012191"/>
    </source>
</evidence>
<evidence type="ECO:0000256" key="4">
    <source>
        <dbReference type="ARBA" id="ARBA00022448"/>
    </source>
</evidence>
<comment type="subcellular location">
    <subcellularLocation>
        <location evidence="1">Membrane</location>
        <topology evidence="1">Multi-pass membrane protein</topology>
    </subcellularLocation>
</comment>
<dbReference type="PANTHER" id="PTHR24223:SF181">
    <property type="entry name" value="ABC TRANSPORTER C FAMILY MEMBER 3"/>
    <property type="match status" value="1"/>
</dbReference>
<dbReference type="InterPro" id="IPR044746">
    <property type="entry name" value="ABCC_6TM_D1"/>
</dbReference>
<keyword evidence="4" id="KW-0813">Transport</keyword>
<feature type="transmembrane region" description="Helical" evidence="11">
    <location>
        <begin position="34"/>
        <end position="57"/>
    </location>
</feature>
<dbReference type="PROSITE" id="PS50893">
    <property type="entry name" value="ABC_TRANSPORTER_2"/>
    <property type="match status" value="2"/>
</dbReference>
<feature type="domain" description="ABC transporter" evidence="12">
    <location>
        <begin position="478"/>
        <end position="704"/>
    </location>
</feature>
<protein>
    <recommendedName>
        <fullName evidence="3">ABC-type xenobiotic transporter</fullName>
        <ecNumber evidence="3">7.6.2.2</ecNumber>
    </recommendedName>
</protein>
<dbReference type="GO" id="GO:0016887">
    <property type="term" value="F:ATP hydrolysis activity"/>
    <property type="evidence" value="ECO:0007669"/>
    <property type="project" value="InterPro"/>
</dbReference>
<dbReference type="Pfam" id="PF00664">
    <property type="entry name" value="ABC_membrane"/>
    <property type="match status" value="1"/>
</dbReference>
<dbReference type="CDD" id="cd03244">
    <property type="entry name" value="ABCC_MRP_domain2"/>
    <property type="match status" value="1"/>
</dbReference>
<dbReference type="InterPro" id="IPR003439">
    <property type="entry name" value="ABC_transporter-like_ATP-bd"/>
</dbReference>
<evidence type="ECO:0000313" key="14">
    <source>
        <dbReference type="EMBL" id="SPC73736.1"/>
    </source>
</evidence>
<dbReference type="SUPFAM" id="SSF90123">
    <property type="entry name" value="ABC transporter transmembrane region"/>
    <property type="match status" value="2"/>
</dbReference>
<feature type="domain" description="ABC transporter" evidence="12">
    <location>
        <begin position="963"/>
        <end position="1195"/>
    </location>
</feature>
<name>A0A2N9E477_FAGSY</name>
<dbReference type="SUPFAM" id="SSF52540">
    <property type="entry name" value="P-loop containing nucleoside triphosphate hydrolases"/>
    <property type="match status" value="2"/>
</dbReference>
<dbReference type="FunFam" id="1.20.1560.10:FF:000003">
    <property type="entry name" value="ABC transporter C family member 10"/>
    <property type="match status" value="1"/>
</dbReference>
<feature type="transmembrane region" description="Helical" evidence="11">
    <location>
        <begin position="340"/>
        <end position="360"/>
    </location>
</feature>
<evidence type="ECO:0000256" key="10">
    <source>
        <dbReference type="ARBA" id="ARBA00034018"/>
    </source>
</evidence>
<dbReference type="PROSITE" id="PS50929">
    <property type="entry name" value="ABC_TM1F"/>
    <property type="match status" value="1"/>
</dbReference>
<dbReference type="Pfam" id="PF00005">
    <property type="entry name" value="ABC_tran"/>
    <property type="match status" value="2"/>
</dbReference>
<evidence type="ECO:0000259" key="13">
    <source>
        <dbReference type="PROSITE" id="PS50929"/>
    </source>
</evidence>
<reference evidence="14" key="1">
    <citation type="submission" date="2018-02" db="EMBL/GenBank/DDBJ databases">
        <authorList>
            <person name="Cohen D.B."/>
            <person name="Kent A.D."/>
        </authorList>
    </citation>
    <scope>NUCLEOTIDE SEQUENCE</scope>
</reference>
<dbReference type="EMBL" id="OIVN01000072">
    <property type="protein sequence ID" value="SPC73736.1"/>
    <property type="molecule type" value="Genomic_DNA"/>
</dbReference>
<evidence type="ECO:0000256" key="6">
    <source>
        <dbReference type="ARBA" id="ARBA00022741"/>
    </source>
</evidence>
<dbReference type="InterPro" id="IPR017871">
    <property type="entry name" value="ABC_transporter-like_CS"/>
</dbReference>
<evidence type="ECO:0000256" key="11">
    <source>
        <dbReference type="SAM" id="Phobius"/>
    </source>
</evidence>
<gene>
    <name evidence="14" type="ORF">FSB_LOCUS1618</name>
</gene>
<feature type="transmembrane region" description="Helical" evidence="11">
    <location>
        <begin position="367"/>
        <end position="386"/>
    </location>
</feature>
<dbReference type="FunFam" id="3.40.50.300:FF:000169">
    <property type="entry name" value="ABC transporter C family member 3"/>
    <property type="match status" value="1"/>
</dbReference>
<sequence length="1245" mass="138764">MELVQSSKHGMSILFSNYYSSLMYSATDFLMKPVFLRGFSGSLHLVLLFVLFVSWVCNKFKVGHSEGLKEKFKKSRDVVLYGKHVNLPVQNVASDVVSVVSGLFFCYVGIFGKIEGEGTLLEEPLLNGDSSASNEAESNKSKVGENVTPYWKAGFFSILTFSWMAPLIATGNKKTLDLEDVPQLVPSDSVFGAFPNFKNKLEAECGTSNRVTTLKLAKALLFSAWKEVLLTGFFVIMTTLASYVGPYLIDTFVQYLNGRRQYKNEGYVLVSVFFGAKLVECLAQRHWFFRVQQVGIRVRSVLIALIYNKGLTLSCQSKQTHTSGEIINFMTVDADRVGEFSWYLHETWMVFVQVVIALLILYKNLGLASIAALVATILVMLTNVPLGRLQEKFQDKIMDSKDNRMKATTEILRNMRILKLQGWEMKFLSKIMELRKTEAGWLKKYVYTWAMTSSVFWGAPTFVAVVTFGACVLMGIPLESGKILSALATFRILQEPIYSLPDTISMAVQTKVSLDRIASFRKSSLLSCILGEVPAISGTVKLCGTKAYVAQSPWIQSGKIEENILFGKEMDIEKYEKVLEACSLKKDLEILPFGDQTVIGERGINLSGGQKQRIQIARSLYQDADIYLFDDPFSAVDAHTGSHLFKECLLGILSSKTVVYITHQVEFLPAADLILVMKDGRITQAGKYNDILNSGTDFMELVGAHKKALSALDSTEAGSVSENDVVGSKGQIIQEEEREKGKVGFSVYWKYLTTAYGGALVPFILLAQVLFQILQIGSNYWMAWATPVSQDVKPAVASSTLMIVYVGFGHRKFFLHPCFHGPKYSGFEDSISTYGTCQLDNPTPWNYCSNVSGCMAGATTIRSFDEESRFRDTNMKLADENARPRFNIAEGVIDPGIAGLAVTYGLNLNMLQMSVIWNLCQLENKIISVERLFQYTCIPSEPPLAIEENQPDHSWPSHGEVDIRDLQVRYAPHMPLVLRGLTCTFPGGMKTGIVGRTGSGKSTLIQALFRIVEPAAGQIKIDGINISFIGLHDLRSRISIIPQDPTMFEGTIRSNLDPLEEYTDEQIWEALDKCQLGDEVRKKEEKLDSTVSENGENWSVGQRQLVCLGRVLLKKSKVLVLDEATASVDTATDNLIQQTLREHFSNCTVITIAHRITSVLDSDMVLLLSNGLIEEHDSPNKIARKQIIIFCSTCSRVRCEGKFKFWIVKWLKLICALFDSGKFVDDDENSVVLWSCLNCAEGSGI</sequence>
<dbReference type="EC" id="7.6.2.2" evidence="3"/>
<feature type="domain" description="ABC transmembrane type-1" evidence="13">
    <location>
        <begin position="229"/>
        <end position="509"/>
    </location>
</feature>
<keyword evidence="6" id="KW-0547">Nucleotide-binding</keyword>
<keyword evidence="7" id="KW-0067">ATP-binding</keyword>
<dbReference type="GO" id="GO:0008559">
    <property type="term" value="F:ABC-type xenobiotic transporter activity"/>
    <property type="evidence" value="ECO:0007669"/>
    <property type="project" value="UniProtKB-EC"/>
</dbReference>
<dbReference type="InterPro" id="IPR027417">
    <property type="entry name" value="P-loop_NTPase"/>
</dbReference>
<dbReference type="InterPro" id="IPR036640">
    <property type="entry name" value="ABC1_TM_sf"/>
</dbReference>
<keyword evidence="9 11" id="KW-0472">Membrane</keyword>